<organism evidence="2 3">
    <name type="scientific">Microbacterium oleivorans</name>
    <dbReference type="NCBI Taxonomy" id="273677"/>
    <lineage>
        <taxon>Bacteria</taxon>
        <taxon>Bacillati</taxon>
        <taxon>Actinomycetota</taxon>
        <taxon>Actinomycetes</taxon>
        <taxon>Micrococcales</taxon>
        <taxon>Microbacteriaceae</taxon>
        <taxon>Microbacterium</taxon>
    </lineage>
</organism>
<dbReference type="Pfam" id="PF00144">
    <property type="entry name" value="Beta-lactamase"/>
    <property type="match status" value="1"/>
</dbReference>
<dbReference type="Proteomes" id="UP000024001">
    <property type="component" value="Unassembled WGS sequence"/>
</dbReference>
<comment type="caution">
    <text evidence="2">The sequence shown here is derived from an EMBL/GenBank/DDBJ whole genome shotgun (WGS) entry which is preliminary data.</text>
</comment>
<proteinExistence type="predicted"/>
<dbReference type="PANTHER" id="PTHR43283:SF15">
    <property type="entry name" value="CONSERVED PROTEIN"/>
    <property type="match status" value="1"/>
</dbReference>
<dbReference type="Gene3D" id="3.40.710.10">
    <property type="entry name" value="DD-peptidase/beta-lactamase superfamily"/>
    <property type="match status" value="1"/>
</dbReference>
<dbReference type="OrthoDB" id="3336932at2"/>
<keyword evidence="3" id="KW-1185">Reference proteome</keyword>
<dbReference type="InterPro" id="IPR050789">
    <property type="entry name" value="Diverse_Enzym_Activities"/>
</dbReference>
<feature type="domain" description="Beta-lactamase-related" evidence="1">
    <location>
        <begin position="21"/>
        <end position="259"/>
    </location>
</feature>
<evidence type="ECO:0000259" key="1">
    <source>
        <dbReference type="Pfam" id="PF00144"/>
    </source>
</evidence>
<dbReference type="PANTHER" id="PTHR43283">
    <property type="entry name" value="BETA-LACTAMASE-RELATED"/>
    <property type="match status" value="1"/>
</dbReference>
<evidence type="ECO:0000313" key="3">
    <source>
        <dbReference type="Proteomes" id="UP000024001"/>
    </source>
</evidence>
<dbReference type="SUPFAM" id="SSF56601">
    <property type="entry name" value="beta-lactamase/transpeptidase-like"/>
    <property type="match status" value="1"/>
</dbReference>
<dbReference type="InterPro" id="IPR012338">
    <property type="entry name" value="Beta-lactam/transpept-like"/>
</dbReference>
<dbReference type="PATRIC" id="fig|273677.3.peg.2338"/>
<gene>
    <name evidence="2" type="ORF">BW34_02357</name>
</gene>
<sequence>MSTLAEALAASQDWGVPHASAAVITADGRVAASTGDQDHVYRLASVTKLLSAYAALVAVEEGALALDQPAGPPGATVEHLLAHTAGYDFSTPALRAAPGERRLYSNTGFEVLADLLESETGIAFDAYAHEAVFAPLGMASTSIGDSAAAGGSSSTADLARFAAELQEPQLLDPATLARATGVSFPGRRGVLPGFGQQRENDWGLGLEIRGTKSPHWTGSRNSPDTFGHFGQSGTFLWVDPRAGAALVALTDRPFGPWAAEAWPPFSDGVLDALAAR</sequence>
<dbReference type="InterPro" id="IPR001466">
    <property type="entry name" value="Beta-lactam-related"/>
</dbReference>
<reference evidence="2 3" key="1">
    <citation type="submission" date="2014-03" db="EMBL/GenBank/DDBJ databases">
        <title>Draft Genome Sequences of 13 Willow Endophytes.</title>
        <authorList>
            <person name="Gan H.Y."/>
            <person name="Gan H.M."/>
            <person name="Savka M.A."/>
            <person name="Hudson A.O."/>
        </authorList>
    </citation>
    <scope>NUCLEOTIDE SEQUENCE [LARGE SCALE GENOMIC DNA]</scope>
    <source>
        <strain evidence="2 3">RIT293</strain>
    </source>
</reference>
<name>A0A031FQV9_9MICO</name>
<protein>
    <submittedName>
        <fullName evidence="2">Putative galactosidase</fullName>
    </submittedName>
</protein>
<evidence type="ECO:0000313" key="2">
    <source>
        <dbReference type="EMBL" id="EZP26025.1"/>
    </source>
</evidence>
<dbReference type="EMBL" id="JFYO01000007">
    <property type="protein sequence ID" value="EZP26025.1"/>
    <property type="molecule type" value="Genomic_DNA"/>
</dbReference>
<accession>A0A031FQV9</accession>
<dbReference type="RefSeq" id="WP_036312678.1">
    <property type="nucleotide sequence ID" value="NZ_JFYO01000007.1"/>
</dbReference>
<dbReference type="eggNOG" id="COG1680">
    <property type="taxonomic scope" value="Bacteria"/>
</dbReference>
<dbReference type="AlphaFoldDB" id="A0A031FQV9"/>